<dbReference type="InterPro" id="IPR040442">
    <property type="entry name" value="Pyrv_kinase-like_dom_sf"/>
</dbReference>
<evidence type="ECO:0000256" key="11">
    <source>
        <dbReference type="ARBA" id="ARBA00022842"/>
    </source>
</evidence>
<feature type="domain" description="PEP-utilising enzyme mobile" evidence="14">
    <location>
        <begin position="403"/>
        <end position="462"/>
    </location>
</feature>
<dbReference type="GO" id="GO:0046872">
    <property type="term" value="F:metal ion binding"/>
    <property type="evidence" value="ECO:0007669"/>
    <property type="project" value="UniProtKB-KW"/>
</dbReference>
<dbReference type="InterPro" id="IPR015813">
    <property type="entry name" value="Pyrv/PenolPyrv_kinase-like_dom"/>
</dbReference>
<protein>
    <recommendedName>
        <fullName evidence="5">pyruvate, water dikinase</fullName>
        <ecNumber evidence="5">2.7.9.2</ecNumber>
    </recommendedName>
    <alternativeName>
        <fullName evidence="12">Pyruvate, water dikinase</fullName>
    </alternativeName>
</protein>
<dbReference type="PANTHER" id="PTHR43030">
    <property type="entry name" value="PHOSPHOENOLPYRUVATE SYNTHASE"/>
    <property type="match status" value="1"/>
</dbReference>
<dbReference type="InterPro" id="IPR006319">
    <property type="entry name" value="PEP_synth"/>
</dbReference>
<evidence type="ECO:0000259" key="14">
    <source>
        <dbReference type="Pfam" id="PF00391"/>
    </source>
</evidence>
<dbReference type="PANTHER" id="PTHR43030:SF1">
    <property type="entry name" value="PHOSPHOENOLPYRUVATE SYNTHASE"/>
    <property type="match status" value="1"/>
</dbReference>
<dbReference type="PIRSF" id="PIRSF000854">
    <property type="entry name" value="PEP_synthase"/>
    <property type="match status" value="1"/>
</dbReference>
<comment type="similarity">
    <text evidence="4">Belongs to the PEP-utilizing enzyme family.</text>
</comment>
<evidence type="ECO:0000256" key="4">
    <source>
        <dbReference type="ARBA" id="ARBA00007837"/>
    </source>
</evidence>
<dbReference type="InterPro" id="IPR023151">
    <property type="entry name" value="PEP_util_CS"/>
</dbReference>
<evidence type="ECO:0000256" key="2">
    <source>
        <dbReference type="ARBA" id="ARBA00002988"/>
    </source>
</evidence>
<comment type="catalytic activity">
    <reaction evidence="13">
        <text>pyruvate + ATP + H2O = phosphoenolpyruvate + AMP + phosphate + 2 H(+)</text>
        <dbReference type="Rhea" id="RHEA:11364"/>
        <dbReference type="ChEBI" id="CHEBI:15361"/>
        <dbReference type="ChEBI" id="CHEBI:15377"/>
        <dbReference type="ChEBI" id="CHEBI:15378"/>
        <dbReference type="ChEBI" id="CHEBI:30616"/>
        <dbReference type="ChEBI" id="CHEBI:43474"/>
        <dbReference type="ChEBI" id="CHEBI:58702"/>
        <dbReference type="ChEBI" id="CHEBI:456215"/>
        <dbReference type="EC" id="2.7.9.2"/>
    </reaction>
</comment>
<dbReference type="SUPFAM" id="SSF51621">
    <property type="entry name" value="Phosphoenolpyruvate/pyruvate domain"/>
    <property type="match status" value="1"/>
</dbReference>
<dbReference type="Pfam" id="PF02896">
    <property type="entry name" value="PEP-utilizers_C"/>
    <property type="match status" value="1"/>
</dbReference>
<dbReference type="SUPFAM" id="SSF52009">
    <property type="entry name" value="Phosphohistidine domain"/>
    <property type="match status" value="1"/>
</dbReference>
<dbReference type="EC" id="2.7.9.2" evidence="5"/>
<feature type="domain" description="PEP-utilising enzyme C-terminal" evidence="16">
    <location>
        <begin position="514"/>
        <end position="827"/>
    </location>
</feature>
<evidence type="ECO:0000313" key="17">
    <source>
        <dbReference type="EMBL" id="QBK88698.1"/>
    </source>
</evidence>
<dbReference type="Gene3D" id="3.20.20.60">
    <property type="entry name" value="Phosphoenolpyruvate-binding domains"/>
    <property type="match status" value="1"/>
</dbReference>
<dbReference type="Gene3D" id="3.50.30.10">
    <property type="entry name" value="Phosphohistidine domain"/>
    <property type="match status" value="1"/>
</dbReference>
<keyword evidence="17" id="KW-0670">Pyruvate</keyword>
<organism evidence="17">
    <name type="scientific">Mimivirus LCMiAC01</name>
    <dbReference type="NCBI Taxonomy" id="2506608"/>
    <lineage>
        <taxon>Viruses</taxon>
        <taxon>Varidnaviria</taxon>
        <taxon>Bamfordvirae</taxon>
        <taxon>Nucleocytoviricota</taxon>
        <taxon>Megaviricetes</taxon>
        <taxon>Imitervirales</taxon>
        <taxon>Mimiviridae</taxon>
        <taxon>Klosneuvirinae</taxon>
    </lineage>
</organism>
<evidence type="ECO:0000256" key="13">
    <source>
        <dbReference type="ARBA" id="ARBA00047700"/>
    </source>
</evidence>
<dbReference type="GO" id="GO:0005524">
    <property type="term" value="F:ATP binding"/>
    <property type="evidence" value="ECO:0007669"/>
    <property type="project" value="UniProtKB-KW"/>
</dbReference>
<name>A0A481YZR0_9VIRU</name>
<dbReference type="PROSITE" id="PS00742">
    <property type="entry name" value="PEP_ENZYMES_2"/>
    <property type="match status" value="1"/>
</dbReference>
<dbReference type="Pfam" id="PF01326">
    <property type="entry name" value="PPDK_N"/>
    <property type="match status" value="1"/>
</dbReference>
<gene>
    <name evidence="17" type="ORF">LCMiAC01_03760</name>
</gene>
<dbReference type="InterPro" id="IPR008279">
    <property type="entry name" value="PEP-util_enz_mobile_dom"/>
</dbReference>
<evidence type="ECO:0000256" key="10">
    <source>
        <dbReference type="ARBA" id="ARBA00022840"/>
    </source>
</evidence>
<evidence type="ECO:0000256" key="12">
    <source>
        <dbReference type="ARBA" id="ARBA00033470"/>
    </source>
</evidence>
<keyword evidence="11" id="KW-0460">Magnesium</keyword>
<proteinExistence type="inferred from homology"/>
<comment type="cofactor">
    <cofactor evidence="1">
        <name>Mg(2+)</name>
        <dbReference type="ChEBI" id="CHEBI:18420"/>
    </cofactor>
</comment>
<sequence>MNKKYILWLNQVDMKDVSIVGGKNASLGEMIQNLKSKGINVPNGYVVTTSGYHAFLKHNNLSNQINNLLDCIPDNNLKAQNKIGSRIRTLIQNGKLPKELEEQITDTYIQLSNQYIYVGDEKHKFVDVAVRSSSTAEDLKDASFAGQQDTYLNIRGEIKLCEAIKNCFASLYTDRAISYRKEIGYHETISISVCIQKMVRSDLASSGVAFTIDPDTGFKDVIFINGSWGLGELIVSGEITPDEFLLRKANLKNNNYGAIIGKKMGDKDKKLAYGYNKQTTAQVLVSEHKKNSFCMNDDQLIQLGRWALIIEKHYSQVYKKEQPIDIEWAIDGLDKKLYIVQARPETVQSNKHTTEILEYNINKTQQDKVLVTGIAVGDSIGTGTVKVLYSLDGRDGNPGASSFKKGDILVTDMTTPDWEPIMKKAGGIITNKGGRVCHASIIAREFGVPAIVGTRNATEILSTPEFNFSERSELSVANSPKVRHVSVCCAEGDIGFVYSGKIKFTTTRTPISELPKIKTKLMLNIADPNKAFKDAVLPHKGVGLLRLEFIINNFIEVHPNALLKHKDLGYKILSKKINKLIHGYADEKDYYVKKLSYGIGKIATAFYPHPVIVRFSDFKSNEYRNLLGGQYFEPKEENPMIGWRGCSRYYDDKFKQAFLLECQAIKYVREIMNLTNVIVMLPFCRTVNECIKVQEIMEEGGLKRGENELQVYLMCEIPANVILAKQFCQHIDGFSIGSNDLTQLTLGLDRDSALVSHLFDENNEAVKEMIRMVIKTAHKNKKKIGICGQAPADKPEFAQFLVSLGIDSISITSDSILKTLKAISQIENELNN</sequence>
<accession>A0A481YZR0</accession>
<keyword evidence="9 17" id="KW-0418">Kinase</keyword>
<dbReference type="InterPro" id="IPR013815">
    <property type="entry name" value="ATP_grasp_subdomain_1"/>
</dbReference>
<keyword evidence="6" id="KW-0808">Transferase</keyword>
<dbReference type="Gene3D" id="3.30.1490.20">
    <property type="entry name" value="ATP-grasp fold, A domain"/>
    <property type="match status" value="1"/>
</dbReference>
<evidence type="ECO:0000256" key="1">
    <source>
        <dbReference type="ARBA" id="ARBA00001946"/>
    </source>
</evidence>
<evidence type="ECO:0000256" key="9">
    <source>
        <dbReference type="ARBA" id="ARBA00022777"/>
    </source>
</evidence>
<dbReference type="NCBIfam" id="TIGR01418">
    <property type="entry name" value="PEP_synth"/>
    <property type="match status" value="1"/>
</dbReference>
<dbReference type="NCBIfam" id="NF005057">
    <property type="entry name" value="PRK06464.1"/>
    <property type="match status" value="1"/>
</dbReference>
<dbReference type="EMBL" id="MK500395">
    <property type="protein sequence ID" value="QBK88698.1"/>
    <property type="molecule type" value="Genomic_DNA"/>
</dbReference>
<evidence type="ECO:0000256" key="3">
    <source>
        <dbReference type="ARBA" id="ARBA00004742"/>
    </source>
</evidence>
<comment type="pathway">
    <text evidence="3">Carbohydrate biosynthesis; gluconeogenesis.</text>
</comment>
<dbReference type="InterPro" id="IPR000121">
    <property type="entry name" value="PEP_util_C"/>
</dbReference>
<dbReference type="Pfam" id="PF00391">
    <property type="entry name" value="PEP-utilizers"/>
    <property type="match status" value="1"/>
</dbReference>
<dbReference type="FunFam" id="3.30.1490.20:FF:000010">
    <property type="entry name" value="Phosphoenolpyruvate synthase"/>
    <property type="match status" value="1"/>
</dbReference>
<reference evidence="17" key="1">
    <citation type="journal article" date="2019" name="MBio">
        <title>Virus Genomes from Deep Sea Sediments Expand the Ocean Megavirome and Support Independent Origins of Viral Gigantism.</title>
        <authorList>
            <person name="Backstrom D."/>
            <person name="Yutin N."/>
            <person name="Jorgensen S.L."/>
            <person name="Dharamshi J."/>
            <person name="Homa F."/>
            <person name="Zaremba-Niedwiedzka K."/>
            <person name="Spang A."/>
            <person name="Wolf Y.I."/>
            <person name="Koonin E.V."/>
            <person name="Ettema T.J."/>
        </authorList>
    </citation>
    <scope>NUCLEOTIDE SEQUENCE</scope>
</reference>
<dbReference type="GO" id="GO:0006094">
    <property type="term" value="P:gluconeogenesis"/>
    <property type="evidence" value="ECO:0007669"/>
    <property type="project" value="UniProtKB-UniPathway"/>
</dbReference>
<evidence type="ECO:0000259" key="16">
    <source>
        <dbReference type="Pfam" id="PF02896"/>
    </source>
</evidence>
<evidence type="ECO:0000256" key="6">
    <source>
        <dbReference type="ARBA" id="ARBA00022679"/>
    </source>
</evidence>
<keyword evidence="10" id="KW-0067">ATP-binding</keyword>
<comment type="function">
    <text evidence="2">Catalyzes the phosphorylation of pyruvate to phosphoenolpyruvate.</text>
</comment>
<evidence type="ECO:0000256" key="8">
    <source>
        <dbReference type="ARBA" id="ARBA00022741"/>
    </source>
</evidence>
<dbReference type="PRINTS" id="PR01736">
    <property type="entry name" value="PHPHTRNFRASE"/>
</dbReference>
<dbReference type="SUPFAM" id="SSF56059">
    <property type="entry name" value="Glutathione synthetase ATP-binding domain-like"/>
    <property type="match status" value="1"/>
</dbReference>
<dbReference type="InterPro" id="IPR002192">
    <property type="entry name" value="PPDK_AMP/ATP-bd"/>
</dbReference>
<evidence type="ECO:0000259" key="15">
    <source>
        <dbReference type="Pfam" id="PF01326"/>
    </source>
</evidence>
<dbReference type="Gene3D" id="3.30.470.20">
    <property type="entry name" value="ATP-grasp fold, B domain"/>
    <property type="match status" value="1"/>
</dbReference>
<keyword evidence="7" id="KW-0479">Metal-binding</keyword>
<evidence type="ECO:0000256" key="5">
    <source>
        <dbReference type="ARBA" id="ARBA00011996"/>
    </source>
</evidence>
<dbReference type="GO" id="GO:0008986">
    <property type="term" value="F:pyruvate, water dikinase activity"/>
    <property type="evidence" value="ECO:0007669"/>
    <property type="project" value="UniProtKB-EC"/>
</dbReference>
<dbReference type="InterPro" id="IPR036637">
    <property type="entry name" value="Phosphohistidine_dom_sf"/>
</dbReference>
<feature type="domain" description="Pyruvate phosphate dikinase AMP/ATP-binding" evidence="15">
    <location>
        <begin position="18"/>
        <end position="356"/>
    </location>
</feature>
<dbReference type="UniPathway" id="UPA00138"/>
<evidence type="ECO:0000256" key="7">
    <source>
        <dbReference type="ARBA" id="ARBA00022723"/>
    </source>
</evidence>
<keyword evidence="8" id="KW-0547">Nucleotide-binding</keyword>